<dbReference type="HOGENOM" id="CLU_125006_1_0_5"/>
<dbReference type="InterPro" id="IPR005265">
    <property type="entry name" value="HemJ-like"/>
</dbReference>
<feature type="transmembrane region" description="Helical" evidence="14">
    <location>
        <begin position="12"/>
        <end position="33"/>
    </location>
</feature>
<evidence type="ECO:0000256" key="15">
    <source>
        <dbReference type="PIRNR" id="PIRNR004638"/>
    </source>
</evidence>
<comment type="cofactor">
    <cofactor evidence="14 15">
        <name>heme b</name>
        <dbReference type="ChEBI" id="CHEBI:60344"/>
    </cofactor>
    <text evidence="14 15">Binds 1 heme b (iron(II)-protoporphyrin IX) group per subunit.</text>
</comment>
<reference evidence="16" key="1">
    <citation type="submission" date="2009-01" db="EMBL/GenBank/DDBJ databases">
        <title>The Genome Sequence of Brucella pinnipedialis M292/94/1.</title>
        <authorList>
            <consortium name="The Broad Institute Genome Sequencing Platform"/>
            <person name="Ward D."/>
            <person name="Young S.K."/>
            <person name="Kodira C.D."/>
            <person name="Zeng Q."/>
            <person name="Koehrsen M."/>
            <person name="Alvarado L."/>
            <person name="Berlin A."/>
            <person name="Borenstein D."/>
            <person name="Chen Z."/>
            <person name="Engels R."/>
            <person name="Freedman E."/>
            <person name="Gellesch M."/>
            <person name="Goldberg J."/>
            <person name="Griggs A."/>
            <person name="Gujja S."/>
            <person name="Heiman D."/>
            <person name="Hepburn T."/>
            <person name="Howarth C."/>
            <person name="Jen D."/>
            <person name="Larson L."/>
            <person name="Lewis B."/>
            <person name="Mehta T."/>
            <person name="Park D."/>
            <person name="Pearson M."/>
            <person name="Roberts A."/>
            <person name="Saif S."/>
            <person name="Shea T."/>
            <person name="Shenoy N."/>
            <person name="Sisk P."/>
            <person name="Stolte C."/>
            <person name="Sykes S."/>
            <person name="Walk T."/>
            <person name="White J."/>
            <person name="Yandava C."/>
            <person name="Whatmore A.M."/>
            <person name="Perrett L.L."/>
            <person name="O'Callaghan D."/>
            <person name="Nusbaum C."/>
            <person name="Galagan J."/>
            <person name="Birren B."/>
        </authorList>
    </citation>
    <scope>NUCLEOTIDE SEQUENCE [LARGE SCALE GENOMIC DNA]</scope>
    <source>
        <strain evidence="16">M292/94/1</strain>
    </source>
</reference>
<dbReference type="Pfam" id="PF03653">
    <property type="entry name" value="UPF0093"/>
    <property type="match status" value="1"/>
</dbReference>
<dbReference type="GeneID" id="93017624"/>
<keyword evidence="8 14" id="KW-0479">Metal-binding</keyword>
<evidence type="ECO:0000256" key="2">
    <source>
        <dbReference type="ARBA" id="ARBA00005073"/>
    </source>
</evidence>
<feature type="transmembrane region" description="Helical" evidence="14">
    <location>
        <begin position="157"/>
        <end position="175"/>
    </location>
</feature>
<evidence type="ECO:0000256" key="12">
    <source>
        <dbReference type="ARBA" id="ARBA00023136"/>
    </source>
</evidence>
<keyword evidence="10 14" id="KW-0560">Oxidoreductase</keyword>
<comment type="subunit">
    <text evidence="14">Homodimer.</text>
</comment>
<feature type="transmembrane region" description="Helical" evidence="14">
    <location>
        <begin position="39"/>
        <end position="61"/>
    </location>
</feature>
<dbReference type="PANTHER" id="PTHR40255:SF1">
    <property type="entry name" value="PROTOPORPHYRINOGEN IX OXIDASE"/>
    <property type="match status" value="1"/>
</dbReference>
<evidence type="ECO:0000256" key="14">
    <source>
        <dbReference type="HAMAP-Rule" id="MF_02239"/>
    </source>
</evidence>
<keyword evidence="9 14" id="KW-1133">Transmembrane helix</keyword>
<comment type="similarity">
    <text evidence="3 14 15">Belongs to the HemJ family.</text>
</comment>
<dbReference type="GO" id="GO:0005886">
    <property type="term" value="C:plasma membrane"/>
    <property type="evidence" value="ECO:0007669"/>
    <property type="project" value="UniProtKB-SubCell"/>
</dbReference>
<evidence type="ECO:0000256" key="1">
    <source>
        <dbReference type="ARBA" id="ARBA00004651"/>
    </source>
</evidence>
<evidence type="ECO:0000313" key="16">
    <source>
        <dbReference type="EMBL" id="EEZ30073.1"/>
    </source>
</evidence>
<feature type="transmembrane region" description="Helical" evidence="14">
    <location>
        <begin position="91"/>
        <end position="112"/>
    </location>
</feature>
<keyword evidence="12 14" id="KW-0472">Membrane</keyword>
<proteinExistence type="inferred from homology"/>
<dbReference type="EC" id="1.3.99.-" evidence="14 15"/>
<evidence type="ECO:0000256" key="5">
    <source>
        <dbReference type="ARBA" id="ARBA00022475"/>
    </source>
</evidence>
<evidence type="ECO:0000256" key="7">
    <source>
        <dbReference type="ARBA" id="ARBA00022692"/>
    </source>
</evidence>
<sequence length="178" mass="20048">MTAATPDNSGRAVLIRTVVSLVIVVLGVWALFHVNPTDAYLWVKALHVIAVISWMAGMLYLPRLFVYHCSAQPGSVTSETFKVMEKRLLRFIINPAMVVTWITGLWMAWEIFGFQGGWLHAKLLLVVLMSGVHGYLSKSTRIFAEDRNMSSAKHWRIINEVPTVLMILIVILAIVKPF</sequence>
<feature type="transmembrane region" description="Helical" evidence="14">
    <location>
        <begin position="118"/>
        <end position="136"/>
    </location>
</feature>
<dbReference type="NCBIfam" id="TIGR00701">
    <property type="entry name" value="protoporphyrinogen oxidase HemJ"/>
    <property type="match status" value="1"/>
</dbReference>
<protein>
    <recommendedName>
        <fullName evidence="4 14">Protoporphyrinogen IX oxidase</fullName>
        <shortName evidence="14">PPO</shortName>
        <ecNumber evidence="14 15">1.3.99.-</ecNumber>
    </recommendedName>
</protein>
<dbReference type="PANTHER" id="PTHR40255">
    <property type="entry name" value="UPF0093 MEMBRANE PROTEIN SLR1790"/>
    <property type="match status" value="1"/>
</dbReference>
<dbReference type="GO" id="GO:0070818">
    <property type="term" value="F:protoporphyrinogen oxidase activity"/>
    <property type="evidence" value="ECO:0007669"/>
    <property type="project" value="UniProtKB-UniRule"/>
</dbReference>
<keyword evidence="6 14" id="KW-0349">Heme</keyword>
<comment type="catalytic activity">
    <reaction evidence="13 14 15">
        <text>protoporphyrinogen IX + 3 A = protoporphyrin IX + 3 AH2</text>
        <dbReference type="Rhea" id="RHEA:62000"/>
        <dbReference type="ChEBI" id="CHEBI:13193"/>
        <dbReference type="ChEBI" id="CHEBI:17499"/>
        <dbReference type="ChEBI" id="CHEBI:57306"/>
        <dbReference type="ChEBI" id="CHEBI:57307"/>
    </reaction>
</comment>
<evidence type="ECO:0000256" key="9">
    <source>
        <dbReference type="ARBA" id="ARBA00022989"/>
    </source>
</evidence>
<comment type="pathway">
    <text evidence="2 14 15">Porphyrin-containing compound metabolism; protoporphyrin-IX biosynthesis; protoporphyrin-IX from protoporphyrinogen-IX: step 1/1.</text>
</comment>
<evidence type="ECO:0000256" key="4">
    <source>
        <dbReference type="ARBA" id="ARBA00017504"/>
    </source>
</evidence>
<evidence type="ECO:0000256" key="10">
    <source>
        <dbReference type="ARBA" id="ARBA00023002"/>
    </source>
</evidence>
<keyword evidence="5 14" id="KW-1003">Cell membrane</keyword>
<dbReference type="GO" id="GO:0006782">
    <property type="term" value="P:protoporphyrinogen IX biosynthetic process"/>
    <property type="evidence" value="ECO:0007669"/>
    <property type="project" value="UniProtKB-UniRule"/>
</dbReference>
<dbReference type="GO" id="GO:0046872">
    <property type="term" value="F:metal ion binding"/>
    <property type="evidence" value="ECO:0007669"/>
    <property type="project" value="UniProtKB-KW"/>
</dbReference>
<evidence type="ECO:0000256" key="11">
    <source>
        <dbReference type="ARBA" id="ARBA00023004"/>
    </source>
</evidence>
<keyword evidence="7 14" id="KW-0812">Transmembrane</keyword>
<comment type="function">
    <text evidence="14 15">Catalyzes the oxidation of protoporphyrinogen IX to protoporphyrin IX.</text>
</comment>
<name>A0A0E1WZ92_9HYPH</name>
<dbReference type="Proteomes" id="UP000004659">
    <property type="component" value="Unassembled WGS sequence"/>
</dbReference>
<evidence type="ECO:0000256" key="8">
    <source>
        <dbReference type="ARBA" id="ARBA00022723"/>
    </source>
</evidence>
<organism evidence="16">
    <name type="scientific">Brucella pinnipedialis M292/94/1</name>
    <dbReference type="NCBI Taxonomy" id="520462"/>
    <lineage>
        <taxon>Bacteria</taxon>
        <taxon>Pseudomonadati</taxon>
        <taxon>Pseudomonadota</taxon>
        <taxon>Alphaproteobacteria</taxon>
        <taxon>Hyphomicrobiales</taxon>
        <taxon>Brucellaceae</taxon>
        <taxon>Brucella/Ochrobactrum group</taxon>
        <taxon>Brucella</taxon>
    </lineage>
</organism>
<feature type="binding site" description="axial binding residue" evidence="14">
    <location>
        <position position="47"/>
    </location>
    <ligand>
        <name>heme</name>
        <dbReference type="ChEBI" id="CHEBI:30413"/>
    </ligand>
    <ligandPart>
        <name>Fe</name>
        <dbReference type="ChEBI" id="CHEBI:18248"/>
    </ligandPart>
</feature>
<evidence type="ECO:0000256" key="3">
    <source>
        <dbReference type="ARBA" id="ARBA00006501"/>
    </source>
</evidence>
<keyword evidence="11 14" id="KW-0408">Iron</keyword>
<dbReference type="HAMAP" id="MF_02239">
    <property type="entry name" value="HemJ"/>
    <property type="match status" value="1"/>
</dbReference>
<dbReference type="PIRSF" id="PIRSF004638">
    <property type="entry name" value="UCP004638"/>
    <property type="match status" value="1"/>
</dbReference>
<dbReference type="UniPathway" id="UPA00251">
    <property type="reaction ID" value="UER00324"/>
</dbReference>
<feature type="binding site" description="axial binding residue" evidence="14">
    <location>
        <position position="122"/>
    </location>
    <ligand>
        <name>heme</name>
        <dbReference type="ChEBI" id="CHEBI:30413"/>
    </ligand>
    <ligandPart>
        <name>Fe</name>
        <dbReference type="ChEBI" id="CHEBI:18248"/>
    </ligandPart>
</feature>
<evidence type="ECO:0000256" key="6">
    <source>
        <dbReference type="ARBA" id="ARBA00022617"/>
    </source>
</evidence>
<dbReference type="EMBL" id="EQ999546">
    <property type="protein sequence ID" value="EEZ30073.1"/>
    <property type="molecule type" value="Genomic_DNA"/>
</dbReference>
<evidence type="ECO:0000256" key="13">
    <source>
        <dbReference type="ARBA" id="ARBA00048390"/>
    </source>
</evidence>
<comment type="subcellular location">
    <subcellularLocation>
        <location evidence="1 14">Cell membrane</location>
        <topology evidence="1 14">Multi-pass membrane protein</topology>
    </subcellularLocation>
</comment>
<dbReference type="RefSeq" id="WP_002967029.1">
    <property type="nucleotide sequence ID" value="NZ_EQ999546.1"/>
</dbReference>
<dbReference type="AlphaFoldDB" id="A0A0E1WZ92"/>
<gene>
    <name evidence="16" type="ORF">BALG_00192</name>
</gene>
<accession>A0A0E1WZ92</accession>